<organism evidence="11 12">
    <name type="scientific">Malassezia caprae</name>
    <dbReference type="NCBI Taxonomy" id="1381934"/>
    <lineage>
        <taxon>Eukaryota</taxon>
        <taxon>Fungi</taxon>
        <taxon>Dikarya</taxon>
        <taxon>Basidiomycota</taxon>
        <taxon>Ustilaginomycotina</taxon>
        <taxon>Malasseziomycetes</taxon>
        <taxon>Malasseziales</taxon>
        <taxon>Malasseziaceae</taxon>
        <taxon>Malassezia</taxon>
    </lineage>
</organism>
<keyword evidence="5 9" id="KW-0732">Signal</keyword>
<evidence type="ECO:0000313" key="11">
    <source>
        <dbReference type="EMBL" id="WFD18125.1"/>
    </source>
</evidence>
<evidence type="ECO:0000259" key="10">
    <source>
        <dbReference type="Pfam" id="PF04389"/>
    </source>
</evidence>
<feature type="chain" id="PRO_5041768039" description="Peptide hydrolase" evidence="9">
    <location>
        <begin position="21"/>
        <end position="393"/>
    </location>
</feature>
<evidence type="ECO:0000256" key="9">
    <source>
        <dbReference type="RuleBase" id="RU361240"/>
    </source>
</evidence>
<dbReference type="InterPro" id="IPR045175">
    <property type="entry name" value="M28_fam"/>
</dbReference>
<name>A0AAF0E374_9BASI</name>
<evidence type="ECO:0000256" key="4">
    <source>
        <dbReference type="ARBA" id="ARBA00022723"/>
    </source>
</evidence>
<dbReference type="GO" id="GO:0008235">
    <property type="term" value="F:metalloexopeptidase activity"/>
    <property type="evidence" value="ECO:0007669"/>
    <property type="project" value="InterPro"/>
</dbReference>
<comment type="similarity">
    <text evidence="8">Belongs to the peptidase M28 family. M28E subfamily.</text>
</comment>
<accession>A0AAF0E374</accession>
<evidence type="ECO:0000256" key="1">
    <source>
        <dbReference type="ARBA" id="ARBA00001947"/>
    </source>
</evidence>
<dbReference type="GO" id="GO:0004177">
    <property type="term" value="F:aminopeptidase activity"/>
    <property type="evidence" value="ECO:0007669"/>
    <property type="project" value="UniProtKB-KW"/>
</dbReference>
<proteinExistence type="inferred from homology"/>
<feature type="domain" description="Peptidase M28" evidence="10">
    <location>
        <begin position="180"/>
        <end position="363"/>
    </location>
</feature>
<keyword evidence="6 9" id="KW-0378">Hydrolase</keyword>
<dbReference type="Proteomes" id="UP001220961">
    <property type="component" value="Chromosome 1"/>
</dbReference>
<reference evidence="11" key="1">
    <citation type="submission" date="2023-03" db="EMBL/GenBank/DDBJ databases">
        <title>Mating type loci evolution in Malassezia.</title>
        <authorList>
            <person name="Coelho M.A."/>
        </authorList>
    </citation>
    <scope>NUCLEOTIDE SEQUENCE</scope>
    <source>
        <strain evidence="11">CBS 10434</strain>
    </source>
</reference>
<dbReference type="SUPFAM" id="SSF53187">
    <property type="entry name" value="Zn-dependent exopeptidases"/>
    <property type="match status" value="1"/>
</dbReference>
<feature type="signal peptide" evidence="9">
    <location>
        <begin position="1"/>
        <end position="20"/>
    </location>
</feature>
<sequence length="393" mass="44040">MRVWVWAAVALYGLALGVQAHPTGQKAFQVDALDHAPILSPLRSWSLRLLELPDGQRIWRPEALKWWLRWRHVPFVDVTGTEDLGQSSALYASDVPSFPAKLRYEAALPRAFELMSEDVPRYYLSKLTSFFTRYYRSEMGAESQRWLQAQVEALAASLPTYTRVHGFQHPWKQESVILHIRGANATLTRERGVTILGAHLDSINFLPIFAAPGADDDGSGTVTLLEALRVLGEAGWVPESDVELHWYSAEEGGLLGSRAVATEYERKHRRIHAMLQMDMTAFVKDGTPERIGLVTDYVSPALTDFVERLAQAYLSIPVARLAMHYGASDHASWTEAGYPSAFTIEAPFEDCNLQRIHTSRDVLTAPGFSFAHLLQFVRLSMSFVVELAGWVDA</sequence>
<keyword evidence="3 9" id="KW-0645">Protease</keyword>
<evidence type="ECO:0000256" key="8">
    <source>
        <dbReference type="ARBA" id="ARBA00043962"/>
    </source>
</evidence>
<keyword evidence="7 9" id="KW-0862">Zinc</keyword>
<dbReference type="PANTHER" id="PTHR12147">
    <property type="entry name" value="METALLOPEPTIDASE M28 FAMILY MEMBER"/>
    <property type="match status" value="1"/>
</dbReference>
<keyword evidence="2 11" id="KW-0031">Aminopeptidase</keyword>
<dbReference type="Pfam" id="PF04389">
    <property type="entry name" value="Peptidase_M28"/>
    <property type="match status" value="1"/>
</dbReference>
<gene>
    <name evidence="11" type="ORF">MCAP1_000337</name>
</gene>
<dbReference type="GO" id="GO:0006508">
    <property type="term" value="P:proteolysis"/>
    <property type="evidence" value="ECO:0007669"/>
    <property type="project" value="UniProtKB-KW"/>
</dbReference>
<dbReference type="EMBL" id="CP119908">
    <property type="protein sequence ID" value="WFD18125.1"/>
    <property type="molecule type" value="Genomic_DNA"/>
</dbReference>
<evidence type="ECO:0000313" key="12">
    <source>
        <dbReference type="Proteomes" id="UP001220961"/>
    </source>
</evidence>
<dbReference type="Gene3D" id="3.40.630.10">
    <property type="entry name" value="Zn peptidases"/>
    <property type="match status" value="1"/>
</dbReference>
<evidence type="ECO:0000256" key="5">
    <source>
        <dbReference type="ARBA" id="ARBA00022729"/>
    </source>
</evidence>
<evidence type="ECO:0000256" key="2">
    <source>
        <dbReference type="ARBA" id="ARBA00022438"/>
    </source>
</evidence>
<keyword evidence="12" id="KW-1185">Reference proteome</keyword>
<dbReference type="EC" id="3.4.-.-" evidence="9"/>
<evidence type="ECO:0000256" key="3">
    <source>
        <dbReference type="ARBA" id="ARBA00022670"/>
    </source>
</evidence>
<dbReference type="GO" id="GO:0046872">
    <property type="term" value="F:metal ion binding"/>
    <property type="evidence" value="ECO:0007669"/>
    <property type="project" value="UniProtKB-KW"/>
</dbReference>
<comment type="cofactor">
    <cofactor evidence="1">
        <name>Zn(2+)</name>
        <dbReference type="ChEBI" id="CHEBI:29105"/>
    </cofactor>
</comment>
<keyword evidence="4 9" id="KW-0479">Metal-binding</keyword>
<evidence type="ECO:0000256" key="6">
    <source>
        <dbReference type="ARBA" id="ARBA00022801"/>
    </source>
</evidence>
<protein>
    <recommendedName>
        <fullName evidence="9">Peptide hydrolase</fullName>
        <ecNumber evidence="9">3.4.-.-</ecNumber>
    </recommendedName>
</protein>
<evidence type="ECO:0000256" key="7">
    <source>
        <dbReference type="ARBA" id="ARBA00022833"/>
    </source>
</evidence>
<dbReference type="AlphaFoldDB" id="A0AAF0E374"/>
<dbReference type="PANTHER" id="PTHR12147:SF56">
    <property type="entry name" value="AMINOPEPTIDASE YDR415C-RELATED"/>
    <property type="match status" value="1"/>
</dbReference>
<dbReference type="InterPro" id="IPR007484">
    <property type="entry name" value="Peptidase_M28"/>
</dbReference>